<dbReference type="EMBL" id="LUAW01000007">
    <property type="protein sequence ID" value="KYQ73354.1"/>
    <property type="molecule type" value="Genomic_DNA"/>
</dbReference>
<evidence type="ECO:0000313" key="3">
    <source>
        <dbReference type="Proteomes" id="UP000076276"/>
    </source>
</evidence>
<proteinExistence type="predicted"/>
<keyword evidence="3" id="KW-1185">Reference proteome</keyword>
<dbReference type="Proteomes" id="UP000076276">
    <property type="component" value="Unassembled WGS sequence"/>
</dbReference>
<dbReference type="OrthoDB" id="190276at2"/>
<dbReference type="GO" id="GO:0008168">
    <property type="term" value="F:methyltransferase activity"/>
    <property type="evidence" value="ECO:0007669"/>
    <property type="project" value="UniProtKB-KW"/>
</dbReference>
<protein>
    <submittedName>
        <fullName evidence="2">DNA methylase</fullName>
    </submittedName>
</protein>
<dbReference type="SUPFAM" id="SSF51197">
    <property type="entry name" value="Clavaminate synthase-like"/>
    <property type="match status" value="1"/>
</dbReference>
<dbReference type="AlphaFoldDB" id="A0A151Y5L9"/>
<keyword evidence="2" id="KW-0808">Transferase</keyword>
<sequence>MTLELFEPERQDNILAFDGVVQNYGLILNAEQSCRYLHYFLQHLAWQRDEVILHGQHYITDRKVVWYGDEHYQYRYSGSLKRAHEWNPALYRLKQQIEKIVGASFNSCLANLYENGQQAVGWHSDDEPSLISKIGHETVIASLSFGATRKMSFKHKFQPAKADMLLQSGQLIVMRGQTQKYWKHCITKTAKVIEPRINLTFRYFFPA</sequence>
<evidence type="ECO:0000313" key="2">
    <source>
        <dbReference type="EMBL" id="KYQ73354.1"/>
    </source>
</evidence>
<evidence type="ECO:0000259" key="1">
    <source>
        <dbReference type="PROSITE" id="PS51471"/>
    </source>
</evidence>
<dbReference type="InterPro" id="IPR005123">
    <property type="entry name" value="Oxoglu/Fe-dep_dioxygenase_dom"/>
</dbReference>
<dbReference type="Gene3D" id="2.60.120.590">
    <property type="entry name" value="Alpha-ketoglutarate-dependent dioxygenase AlkB-like"/>
    <property type="match status" value="1"/>
</dbReference>
<dbReference type="InterPro" id="IPR027450">
    <property type="entry name" value="AlkB-like"/>
</dbReference>
<dbReference type="InterPro" id="IPR037151">
    <property type="entry name" value="AlkB-like_sf"/>
</dbReference>
<dbReference type="InterPro" id="IPR032854">
    <property type="entry name" value="ALKBH3"/>
</dbReference>
<organism evidence="2 3">
    <name type="scientific">Acinetobacter pragensis</name>
    <dbReference type="NCBI Taxonomy" id="1806892"/>
    <lineage>
        <taxon>Bacteria</taxon>
        <taxon>Pseudomonadati</taxon>
        <taxon>Pseudomonadota</taxon>
        <taxon>Gammaproteobacteria</taxon>
        <taxon>Moraxellales</taxon>
        <taxon>Moraxellaceae</taxon>
        <taxon>Acinetobacter</taxon>
    </lineage>
</organism>
<feature type="domain" description="Fe2OG dioxygenase" evidence="1">
    <location>
        <begin position="104"/>
        <end position="205"/>
    </location>
</feature>
<name>A0A151Y5L9_9GAMM</name>
<dbReference type="GO" id="GO:0006307">
    <property type="term" value="P:DNA alkylation repair"/>
    <property type="evidence" value="ECO:0007669"/>
    <property type="project" value="InterPro"/>
</dbReference>
<dbReference type="PANTHER" id="PTHR31212:SF4">
    <property type="entry name" value="ALPHA-KETOGLUTARATE-DEPENDENT DIOXYGENASE ALKB HOMOLOG 3"/>
    <property type="match status" value="1"/>
</dbReference>
<keyword evidence="2" id="KW-0489">Methyltransferase</keyword>
<dbReference type="RefSeq" id="WP_067666048.1">
    <property type="nucleotide sequence ID" value="NZ_CBCSIK010000004.1"/>
</dbReference>
<dbReference type="PANTHER" id="PTHR31212">
    <property type="entry name" value="ALPHA-KETOGLUTARATE-DEPENDENT DIOXYGENASE ALKB HOMOLOG 3"/>
    <property type="match status" value="1"/>
</dbReference>
<dbReference type="GO" id="GO:0051213">
    <property type="term" value="F:dioxygenase activity"/>
    <property type="evidence" value="ECO:0007669"/>
    <property type="project" value="InterPro"/>
</dbReference>
<reference evidence="2 3" key="1">
    <citation type="submission" date="2016-03" db="EMBL/GenBank/DDBJ databases">
        <title>Acinetobacter genomospecies 28 strain ANC 4149.</title>
        <authorList>
            <person name="Radolfova-Krizova L."/>
            <person name="Nemec A."/>
        </authorList>
    </citation>
    <scope>NUCLEOTIDE SEQUENCE [LARGE SCALE GENOMIC DNA]</scope>
    <source>
        <strain evidence="2 3">ANC 4149</strain>
    </source>
</reference>
<dbReference type="STRING" id="1806892.AZH43_06025"/>
<dbReference type="GO" id="GO:0032259">
    <property type="term" value="P:methylation"/>
    <property type="evidence" value="ECO:0007669"/>
    <property type="project" value="UniProtKB-KW"/>
</dbReference>
<dbReference type="Pfam" id="PF13532">
    <property type="entry name" value="2OG-FeII_Oxy_2"/>
    <property type="match status" value="1"/>
</dbReference>
<accession>A0A151Y5L9</accession>
<gene>
    <name evidence="2" type="ORF">AZH43_06025</name>
</gene>
<comment type="caution">
    <text evidence="2">The sequence shown here is derived from an EMBL/GenBank/DDBJ whole genome shotgun (WGS) entry which is preliminary data.</text>
</comment>
<dbReference type="PROSITE" id="PS51471">
    <property type="entry name" value="FE2OG_OXY"/>
    <property type="match status" value="1"/>
</dbReference>